<accession>A0A1C2DVS7</accession>
<evidence type="ECO:0000313" key="1">
    <source>
        <dbReference type="EMBL" id="OCX18736.1"/>
    </source>
</evidence>
<dbReference type="RefSeq" id="WP_024926100.1">
    <property type="nucleotide sequence ID" value="NZ_MDEO01000031.1"/>
</dbReference>
<dbReference type="STRING" id="1566387.QV13_10860"/>
<dbReference type="SUPFAM" id="SSF51905">
    <property type="entry name" value="FAD/NAD(P)-binding domain"/>
    <property type="match status" value="1"/>
</dbReference>
<dbReference type="Gene3D" id="3.90.660.50">
    <property type="match status" value="1"/>
</dbReference>
<dbReference type="PANTHER" id="PTHR10668">
    <property type="entry name" value="PHYTOENE DEHYDROGENASE"/>
    <property type="match status" value="1"/>
</dbReference>
<dbReference type="EMBL" id="MDEO01000031">
    <property type="protein sequence ID" value="OCX18736.1"/>
    <property type="molecule type" value="Genomic_DNA"/>
</dbReference>
<dbReference type="PANTHER" id="PTHR10668:SF105">
    <property type="entry name" value="DEHYDROGENASE-RELATED"/>
    <property type="match status" value="1"/>
</dbReference>
<proteinExistence type="predicted"/>
<dbReference type="Pfam" id="PF13450">
    <property type="entry name" value="NAD_binding_8"/>
    <property type="match status" value="1"/>
</dbReference>
<dbReference type="AlphaFoldDB" id="A0A1C2DVS7"/>
<comment type="caution">
    <text evidence="1">The sequence shown here is derived from an EMBL/GenBank/DDBJ whole genome shotgun (WGS) entry which is preliminary data.</text>
</comment>
<dbReference type="Proteomes" id="UP000094412">
    <property type="component" value="Unassembled WGS sequence"/>
</dbReference>
<name>A0A1C2DVS7_9HYPH</name>
<dbReference type="Gene3D" id="3.50.50.60">
    <property type="entry name" value="FAD/NAD(P)-binding domain"/>
    <property type="match status" value="2"/>
</dbReference>
<dbReference type="OrthoDB" id="9774675at2"/>
<gene>
    <name evidence="1" type="ORF">QV13_10860</name>
</gene>
<organism evidence="1 2">
    <name type="scientific">Mesorhizobium hungaricum</name>
    <dbReference type="NCBI Taxonomy" id="1566387"/>
    <lineage>
        <taxon>Bacteria</taxon>
        <taxon>Pseudomonadati</taxon>
        <taxon>Pseudomonadota</taxon>
        <taxon>Alphaproteobacteria</taxon>
        <taxon>Hyphomicrobiales</taxon>
        <taxon>Phyllobacteriaceae</taxon>
        <taxon>Mesorhizobium</taxon>
    </lineage>
</organism>
<reference evidence="1 2" key="1">
    <citation type="submission" date="2016-08" db="EMBL/GenBank/DDBJ databases">
        <title>Whole genome sequence of Mesorhizobium sp. strain UASWS1009 isolated from industrial sewage.</title>
        <authorList>
            <person name="Crovadore J."/>
            <person name="Calmin G."/>
            <person name="Chablais R."/>
            <person name="Cochard B."/>
            <person name="Lefort F."/>
        </authorList>
    </citation>
    <scope>NUCLEOTIDE SEQUENCE [LARGE SCALE GENOMIC DNA]</scope>
    <source>
        <strain evidence="1 2">UASWS1009</strain>
    </source>
</reference>
<sequence>MVAYDHVIIGSGINGLVAAAMLSKQGARVLLLEREQRLGGCMFSTEATLPGFTHDVMAATFVLFLTGPAHAALGQDLARHGLEFCHTPHPTAALRPDGSSVVLTTDRAANVKAFNALSSGDGDRHAVDVGSIEASAELLFGLLGGQLWSFATAKLLAREAWRRGLRGLVDYFGGALAPARGWLETNYKSPRIQALHAPWALHCGLSPEDTYSAQMGKVIAFALEAAGAPIVKGGAGKAVEAFRALIEEQGGVIRTGADVERILVRGGKAAGVRLAGGEEIDASKSVIASVAPSQLYGRLLDTDAPSPAKDATRAYRHGRGNFQLHYALDRAPRWRTEGLEKVALIHLTDGIDAVSKSHNEATRSLLPATPTMCVGQPASLDPSRCPEGKAILWIQVPDAPRAIKGDAAGQIATQGTWDEATREAFADRLEAILANHIEGFRETVLARRAYSPADLEAMNINLVGGDPYGGACTIDQFFVWRPFAGSVNHRSAIKSLYHIGASTHPGPGLGGGSGFLVTKEFR</sequence>
<keyword evidence="2" id="KW-1185">Reference proteome</keyword>
<dbReference type="InterPro" id="IPR036188">
    <property type="entry name" value="FAD/NAD-bd_sf"/>
</dbReference>
<protein>
    <submittedName>
        <fullName evidence="1">FAD-dependent oxidoreductase</fullName>
    </submittedName>
</protein>
<evidence type="ECO:0000313" key="2">
    <source>
        <dbReference type="Proteomes" id="UP000094412"/>
    </source>
</evidence>